<dbReference type="EMBL" id="MEIA01000475">
    <property type="protein sequence ID" value="OJF10505.1"/>
    <property type="molecule type" value="Genomic_DNA"/>
</dbReference>
<comment type="caution">
    <text evidence="6">The sequence shown here is derived from an EMBL/GenBank/DDBJ whole genome shotgun (WGS) entry which is preliminary data.</text>
</comment>
<dbReference type="Pfam" id="PF00106">
    <property type="entry name" value="adh_short"/>
    <property type="match status" value="1"/>
</dbReference>
<dbReference type="GO" id="GO:0016491">
    <property type="term" value="F:oxidoreductase activity"/>
    <property type="evidence" value="ECO:0007669"/>
    <property type="project" value="UniProtKB-KW"/>
</dbReference>
<evidence type="ECO:0000259" key="5">
    <source>
        <dbReference type="SMART" id="SM00822"/>
    </source>
</evidence>
<dbReference type="SUPFAM" id="SSF51735">
    <property type="entry name" value="NAD(P)-binding Rossmann-fold domains"/>
    <property type="match status" value="1"/>
</dbReference>
<proteinExistence type="inferred from homology"/>
<keyword evidence="7" id="KW-1185">Reference proteome</keyword>
<feature type="domain" description="Ketoreductase" evidence="5">
    <location>
        <begin position="4"/>
        <end position="179"/>
    </location>
</feature>
<dbReference type="PRINTS" id="PR00080">
    <property type="entry name" value="SDRFAMILY"/>
</dbReference>
<sequence>MSGRRVLVTGGASGLGRALAERLTARGERVLVTDLAPDREVPAGALYQRLNITSGDDWAATLDRVERDLGGLDLLVNNAGIAAGGRVDRLDDAHWRRVLEINVLGTVNGCRTFAPMFKAQKRGHIVNVASIAGLTHPAAMSSYDASKAAVVALSEGLRHELRPWGVDVSVVCPSFFRTNLAASLGGDDPLMERIAARLIARAPLDATEMAARVLRGVDAGRFLVLPDRPARRAFWTKRLARPLYDRRMIAAGARIREIELREDAAVQEAP</sequence>
<dbReference type="InterPro" id="IPR002347">
    <property type="entry name" value="SDR_fam"/>
</dbReference>
<name>A0A1K0FCF7_9ACTN</name>
<dbReference type="InterPro" id="IPR036291">
    <property type="entry name" value="NAD(P)-bd_dom_sf"/>
</dbReference>
<dbReference type="Proteomes" id="UP000182486">
    <property type="component" value="Unassembled WGS sequence"/>
</dbReference>
<gene>
    <name evidence="6" type="ORF">BG844_31255</name>
</gene>
<reference evidence="6 7" key="1">
    <citation type="submission" date="2016-09" db="EMBL/GenBank/DDBJ databases">
        <title>Couchioplanes caeruleus draft genome sequence.</title>
        <authorList>
            <person name="Sheehan J."/>
            <person name="Caffrey P."/>
        </authorList>
    </citation>
    <scope>NUCLEOTIDE SEQUENCE [LARGE SCALE GENOMIC DNA]</scope>
    <source>
        <strain evidence="6 7">DSM 43634</strain>
    </source>
</reference>
<organism evidence="6 7">
    <name type="scientific">Couchioplanes caeruleus subsp. caeruleus</name>
    <dbReference type="NCBI Taxonomy" id="56427"/>
    <lineage>
        <taxon>Bacteria</taxon>
        <taxon>Bacillati</taxon>
        <taxon>Actinomycetota</taxon>
        <taxon>Actinomycetes</taxon>
        <taxon>Micromonosporales</taxon>
        <taxon>Micromonosporaceae</taxon>
        <taxon>Couchioplanes</taxon>
    </lineage>
</organism>
<protein>
    <submittedName>
        <fullName evidence="6">Short-chain dehydrogenase</fullName>
    </submittedName>
</protein>
<evidence type="ECO:0000256" key="1">
    <source>
        <dbReference type="ARBA" id="ARBA00006484"/>
    </source>
</evidence>
<keyword evidence="2" id="KW-0521">NADP</keyword>
<evidence type="ECO:0000256" key="3">
    <source>
        <dbReference type="ARBA" id="ARBA00023002"/>
    </source>
</evidence>
<keyword evidence="3" id="KW-0560">Oxidoreductase</keyword>
<dbReference type="CDD" id="cd05233">
    <property type="entry name" value="SDR_c"/>
    <property type="match status" value="1"/>
</dbReference>
<dbReference type="InterPro" id="IPR057326">
    <property type="entry name" value="KR_dom"/>
</dbReference>
<accession>A0A1K0FCF7</accession>
<evidence type="ECO:0000256" key="4">
    <source>
        <dbReference type="RuleBase" id="RU000363"/>
    </source>
</evidence>
<dbReference type="Gene3D" id="3.40.50.720">
    <property type="entry name" value="NAD(P)-binding Rossmann-like Domain"/>
    <property type="match status" value="1"/>
</dbReference>
<comment type="similarity">
    <text evidence="1 4">Belongs to the short-chain dehydrogenases/reductases (SDR) family.</text>
</comment>
<dbReference type="AlphaFoldDB" id="A0A1K0FCF7"/>
<dbReference type="PANTHER" id="PTHR43391">
    <property type="entry name" value="RETINOL DEHYDROGENASE-RELATED"/>
    <property type="match status" value="1"/>
</dbReference>
<dbReference type="PANTHER" id="PTHR43391:SF14">
    <property type="entry name" value="DEHYDROGENASE_REDUCTASE SDR FAMILY PROTEIN 7-LIKE"/>
    <property type="match status" value="1"/>
</dbReference>
<dbReference type="PRINTS" id="PR00081">
    <property type="entry name" value="GDHRDH"/>
</dbReference>
<dbReference type="RefSeq" id="WP_071808925.1">
    <property type="nucleotide sequence ID" value="NZ_MEIA01000475.1"/>
</dbReference>
<evidence type="ECO:0000313" key="6">
    <source>
        <dbReference type="EMBL" id="OJF10505.1"/>
    </source>
</evidence>
<dbReference type="SMART" id="SM00822">
    <property type="entry name" value="PKS_KR"/>
    <property type="match status" value="1"/>
</dbReference>
<evidence type="ECO:0000256" key="2">
    <source>
        <dbReference type="ARBA" id="ARBA00022857"/>
    </source>
</evidence>
<evidence type="ECO:0000313" key="7">
    <source>
        <dbReference type="Proteomes" id="UP000182486"/>
    </source>
</evidence>